<dbReference type="EMBL" id="KV892995">
    <property type="protein sequence ID" value="OON19876.1"/>
    <property type="molecule type" value="Genomic_DNA"/>
</dbReference>
<keyword evidence="5" id="KW-0378">Hydrolase</keyword>
<proteinExistence type="predicted"/>
<dbReference type="PANTHER" id="PTHR37984">
    <property type="entry name" value="PROTEIN CBG26694"/>
    <property type="match status" value="1"/>
</dbReference>
<keyword evidence="2" id="KW-0548">Nucleotidyltransferase</keyword>
<dbReference type="GO" id="GO:0004519">
    <property type="term" value="F:endonuclease activity"/>
    <property type="evidence" value="ECO:0007669"/>
    <property type="project" value="UniProtKB-KW"/>
</dbReference>
<keyword evidence="1" id="KW-0808">Transferase</keyword>
<dbReference type="Proteomes" id="UP000243686">
    <property type="component" value="Unassembled WGS sequence"/>
</dbReference>
<dbReference type="Pfam" id="PF17917">
    <property type="entry name" value="RT_RNaseH"/>
    <property type="match status" value="1"/>
</dbReference>
<evidence type="ECO:0000256" key="6">
    <source>
        <dbReference type="ARBA" id="ARBA00022918"/>
    </source>
</evidence>
<dbReference type="PANTHER" id="PTHR37984:SF5">
    <property type="entry name" value="PROTEIN NYNRIN-LIKE"/>
    <property type="match status" value="1"/>
</dbReference>
<accession>A0A1S8WZM9</accession>
<evidence type="ECO:0000313" key="8">
    <source>
        <dbReference type="EMBL" id="OON19876.1"/>
    </source>
</evidence>
<evidence type="ECO:0000313" key="9">
    <source>
        <dbReference type="Proteomes" id="UP000243686"/>
    </source>
</evidence>
<evidence type="ECO:0000256" key="5">
    <source>
        <dbReference type="ARBA" id="ARBA00022801"/>
    </source>
</evidence>
<sequence length="281" mass="31807">METLSQNFSKRAIVISSAPDNVSSPEIRTQHISEFHSDADSDKVAHSSELPLTYFNPELEIISASDSSNYGISRILHGGQRKATACAARSFIAAEKDYIKLGKQALAIIFVVKYFQKMLHGTHFMPVKEHKPLLPLFKVKKRIPFFTYNRLKRLVTMLDNCVIAVVKFKSEVHQILIESIRRLPVTAETVCANTTDVEILLKPNDETCSKLPRRKVLARNFVYWPQVDAEINKFCQKCRLCQNAAKATPKCLEQPWPASDEPCESIHWDYAGLINGRSSLT</sequence>
<dbReference type="GO" id="GO:0003964">
    <property type="term" value="F:RNA-directed DNA polymerase activity"/>
    <property type="evidence" value="ECO:0007669"/>
    <property type="project" value="UniProtKB-KW"/>
</dbReference>
<evidence type="ECO:0000256" key="3">
    <source>
        <dbReference type="ARBA" id="ARBA00022722"/>
    </source>
</evidence>
<keyword evidence="9" id="KW-1185">Reference proteome</keyword>
<evidence type="ECO:0000259" key="7">
    <source>
        <dbReference type="Pfam" id="PF17917"/>
    </source>
</evidence>
<evidence type="ECO:0000256" key="4">
    <source>
        <dbReference type="ARBA" id="ARBA00022759"/>
    </source>
</evidence>
<evidence type="ECO:0000256" key="2">
    <source>
        <dbReference type="ARBA" id="ARBA00022695"/>
    </source>
</evidence>
<dbReference type="AlphaFoldDB" id="A0A1S8WZM9"/>
<feature type="domain" description="Reverse transcriptase RNase H-like" evidence="7">
    <location>
        <begin position="57"/>
        <end position="158"/>
    </location>
</feature>
<dbReference type="SUPFAM" id="SSF56672">
    <property type="entry name" value="DNA/RNA polymerases"/>
    <property type="match status" value="1"/>
</dbReference>
<dbReference type="GO" id="GO:0016787">
    <property type="term" value="F:hydrolase activity"/>
    <property type="evidence" value="ECO:0007669"/>
    <property type="project" value="UniProtKB-KW"/>
</dbReference>
<dbReference type="InterPro" id="IPR041373">
    <property type="entry name" value="RT_RNaseH"/>
</dbReference>
<dbReference type="InterPro" id="IPR050951">
    <property type="entry name" value="Retrovirus_Pol_polyprotein"/>
</dbReference>
<organism evidence="8 9">
    <name type="scientific">Opisthorchis viverrini</name>
    <name type="common">Southeast Asian liver fluke</name>
    <dbReference type="NCBI Taxonomy" id="6198"/>
    <lineage>
        <taxon>Eukaryota</taxon>
        <taxon>Metazoa</taxon>
        <taxon>Spiralia</taxon>
        <taxon>Lophotrochozoa</taxon>
        <taxon>Platyhelminthes</taxon>
        <taxon>Trematoda</taxon>
        <taxon>Digenea</taxon>
        <taxon>Opisthorchiida</taxon>
        <taxon>Opisthorchiata</taxon>
        <taxon>Opisthorchiidae</taxon>
        <taxon>Opisthorchis</taxon>
    </lineage>
</organism>
<keyword evidence="6" id="KW-0695">RNA-directed DNA polymerase</keyword>
<keyword evidence="4" id="KW-0255">Endonuclease</keyword>
<evidence type="ECO:0000256" key="1">
    <source>
        <dbReference type="ARBA" id="ARBA00022679"/>
    </source>
</evidence>
<reference evidence="8 9" key="1">
    <citation type="submission" date="2015-03" db="EMBL/GenBank/DDBJ databases">
        <title>Draft genome of the nematode, Opisthorchis viverrini.</title>
        <authorList>
            <person name="Mitreva M."/>
        </authorList>
    </citation>
    <scope>NUCLEOTIDE SEQUENCE [LARGE SCALE GENOMIC DNA]</scope>
    <source>
        <strain evidence="8">Khon Kaen</strain>
    </source>
</reference>
<dbReference type="InterPro" id="IPR043502">
    <property type="entry name" value="DNA/RNA_pol_sf"/>
</dbReference>
<name>A0A1S8WZM9_OPIVI</name>
<keyword evidence="3" id="KW-0540">Nuclease</keyword>
<protein>
    <recommendedName>
        <fullName evidence="7">Reverse transcriptase RNase H-like domain-containing protein</fullName>
    </recommendedName>
</protein>
<gene>
    <name evidence="8" type="ORF">X801_04248</name>
</gene>